<reference evidence="1" key="1">
    <citation type="submission" date="2021-04" db="EMBL/GenBank/DDBJ databases">
        <title>Sequencing of actinobacteria type strains.</title>
        <authorList>
            <person name="Nguyen G.-S."/>
            <person name="Wentzel A."/>
        </authorList>
    </citation>
    <scope>NUCLEOTIDE SEQUENCE</scope>
    <source>
        <strain evidence="1">DSM 42095</strain>
    </source>
</reference>
<protein>
    <submittedName>
        <fullName evidence="1">Transcriptional regulator</fullName>
    </submittedName>
</protein>
<feature type="non-terminal residue" evidence="1">
    <location>
        <position position="94"/>
    </location>
</feature>
<comment type="caution">
    <text evidence="1">The sequence shown here is derived from an EMBL/GenBank/DDBJ whole genome shotgun (WGS) entry which is preliminary data.</text>
</comment>
<evidence type="ECO:0000313" key="2">
    <source>
        <dbReference type="Proteomes" id="UP000675554"/>
    </source>
</evidence>
<organism evidence="1 2">
    <name type="scientific">Streptomyces daliensis</name>
    <dbReference type="NCBI Taxonomy" id="299421"/>
    <lineage>
        <taxon>Bacteria</taxon>
        <taxon>Bacillati</taxon>
        <taxon>Actinomycetota</taxon>
        <taxon>Actinomycetes</taxon>
        <taxon>Kitasatosporales</taxon>
        <taxon>Streptomycetaceae</taxon>
        <taxon>Streptomyces</taxon>
    </lineage>
</organism>
<keyword evidence="2" id="KW-1185">Reference proteome</keyword>
<gene>
    <name evidence="1" type="ORF">KDA82_33080</name>
</gene>
<accession>A0A8T4J035</accession>
<sequence length="94" mass="9997">MSALASRVHALRLADDVLAGGDLIAPAFRELRASVMLHREASFTEETGRALLVQVGELGQIVGWIASDAGRLADAERAYRVGLDAARQAEDAPL</sequence>
<name>A0A8T4J035_9ACTN</name>
<dbReference type="EMBL" id="JAGSMN010001055">
    <property type="protein sequence ID" value="MBR7677739.1"/>
    <property type="molecule type" value="Genomic_DNA"/>
</dbReference>
<proteinExistence type="predicted"/>
<dbReference type="AlphaFoldDB" id="A0A8T4J035"/>
<dbReference type="Proteomes" id="UP000675554">
    <property type="component" value="Unassembled WGS sequence"/>
</dbReference>
<evidence type="ECO:0000313" key="1">
    <source>
        <dbReference type="EMBL" id="MBR7677739.1"/>
    </source>
</evidence>